<sequence length="1086" mass="117903">MGMNSHIPFDADNDWTLDPYHCNRSNDPLVDKVIGNAYAVVRAVYCNLGNLKLLYDFLNTYGMVLGVKSEAELKKLNKLAKYARVYGFADTGDRQVTDYLYVPDDTSGIRPDDQTATGSWIKVSTSGSGSGGTGGGSGSYIPYVYANGSALGGETSFKVPAEALGVPFIIINGSVQYIGYGFSFNPANSTVTLSNPLVQGDEVIALTSAAPASPDNPNVSNWVQVNWLYNNGAAVGGEQVITVPYNFKDVPAVYKNGERYYKNLQTKSYVYDPSTRTVTMTELLAQGDRVIITLGGESASLEITDRTTQEVARANNVKDTDVVLSSSTNVVITDKKVLYDVNAQKYWDLPNLPPNVYIVKVEGNKLIYNPGAVVIDLLEPANPLVIVEPVLSRLGAETGNPMAGTFEKGATVDSAAKSVGSTMEGKLYRWEGALPKTVRAGDTPSSSGGIGSGKWVEITNATLRSQLASTGGAAMVKASDGRTVEQWLVQSDSASFRAKNMAKLAWCDYQVHNRGSLKCCFLGDSMTAGFDRTSSDTIPAQDGDWATRASMNYPYRFASYLPEQSGCSVYITMRAISGYTAKQAYEEALWQSNPNCDIVFIMYAINDSGGVAGATLDLYMEYMEKLIRRYIDWGCAVVVQRPSGGGQGAGNPAWLHWAKRMQMVARVYGCPVFDAHEVMLNRHYAAVQSDGTHYNSMGYAIHGEKLASMLMAGGLLDTYKPVVNETTVWTGMMSDHIGWCDARGNIGTGRSDGAYTRDKVTGVLQAGKATICTFSFYLDAEAAHIYGKLDGLINTIYTNGYWWNNGNKPYYQYAVDIDNSFGASLQRVNKSANNYEGMPGSRKFVGRLIGRGWHTITLFTNLQGEALKDAFVNSITVQPIPIGLSTEQMWGQDEERRYRVVHTRRMPSPSGQGGTLPVAVALTGFQMRAPQSFLGTGPGTNAVPAPYFYNTVPGKLKVYNEKGDYIEWLVYKDGSSGLKWKGKVLTHSFADVASVPTLTAYMGTAKQNVIVAAGSSGANQPLENIYDYNAGLQEQTGNPSTDLSWKGGIYLVFTLAWPSTAPTGYWTIELEGSDWFGNSESAVGCF</sequence>
<reference evidence="5 6" key="2">
    <citation type="journal article" date="2024" name="Sci. Adv.">
        <title>Moo19 and B2: Structures of &lt;i&gt;Schitoviridae&lt;/i&gt; podophages with &lt;i&gt;T&lt;/i&gt; = 9 geometry and tailspikes with esterase activity.</title>
        <authorList>
            <person name="Subramanian S."/>
            <person name="Bergland Drarvik S.M."/>
            <person name="Tinney K.R."/>
            <person name="Doore S.M."/>
            <person name="Parent K.N."/>
        </authorList>
    </citation>
    <scope>STRUCTURE BY ELECTRON MICROSCOPY (2.40 ANGSTROMS)</scope>
    <scope>DISULFIDE BONDS</scope>
</reference>
<dbReference type="SMR" id="A0AAE9C514"/>
<dbReference type="InterPro" id="IPR013830">
    <property type="entry name" value="SGNH_hydro"/>
</dbReference>
<evidence type="ECO:0000259" key="1">
    <source>
        <dbReference type="Pfam" id="PF13472"/>
    </source>
</evidence>
<dbReference type="CDD" id="cd00229">
    <property type="entry name" value="SGNH_hydrolase"/>
    <property type="match status" value="1"/>
</dbReference>
<evidence type="ECO:0007829" key="5">
    <source>
        <dbReference type="PDB" id="9D80"/>
    </source>
</evidence>
<dbReference type="Gene3D" id="3.30.2020.50">
    <property type="match status" value="1"/>
</dbReference>
<dbReference type="Pfam" id="PF18668">
    <property type="entry name" value="Tail_spike_N"/>
    <property type="match status" value="1"/>
</dbReference>
<proteinExistence type="evidence at protein level"/>
<dbReference type="Gene3D" id="3.40.50.1110">
    <property type="entry name" value="SGNH hydrolase"/>
    <property type="match status" value="1"/>
</dbReference>
<dbReference type="InterPro" id="IPR036514">
    <property type="entry name" value="SGNH_hydro_sf"/>
</dbReference>
<dbReference type="SUPFAM" id="SSF52266">
    <property type="entry name" value="SGNH hydrolase"/>
    <property type="match status" value="1"/>
</dbReference>
<organism evidence="3 4">
    <name type="scientific">Shigella virus Moo19</name>
    <dbReference type="NCBI Taxonomy" id="2886042"/>
    <lineage>
        <taxon>Viruses</taxon>
        <taxon>Duplodnaviria</taxon>
        <taxon>Heunggongvirae</taxon>
        <taxon>Uroviricota</taxon>
        <taxon>Caudoviricetes</taxon>
        <taxon>Schitoviridae</taxon>
        <taxon>Enquatrovirinae</taxon>
        <taxon>Moovirus</taxon>
        <taxon>Moovirus moo</taxon>
    </lineage>
</organism>
<evidence type="ECO:0000259" key="2">
    <source>
        <dbReference type="Pfam" id="PF18668"/>
    </source>
</evidence>
<keyword evidence="5 6" id="KW-0002">3D-structure</keyword>
<name>A0AAE9C514_9CAUD</name>
<dbReference type="EMBL" id="MZ358387">
    <property type="protein sequence ID" value="UEN68878.1"/>
    <property type="molecule type" value="Genomic_DNA"/>
</dbReference>
<dbReference type="Proteomes" id="UP000828350">
    <property type="component" value="Segment"/>
</dbReference>
<evidence type="ECO:0007829" key="6">
    <source>
        <dbReference type="PDB" id="9D81"/>
    </source>
</evidence>
<feature type="domain" description="Tail spike TSP1/Gp66 N-terminal" evidence="2">
    <location>
        <begin position="405"/>
        <end position="458"/>
    </location>
</feature>
<dbReference type="EMDB" id="EMD-46624"/>
<dbReference type="PDB" id="9D81">
    <property type="method" value="EM"/>
    <property type="resolution" value="2.40 A"/>
    <property type="chains" value="A=1-1086"/>
</dbReference>
<dbReference type="Pfam" id="PF13472">
    <property type="entry name" value="Lipase_GDSL_2"/>
    <property type="match status" value="1"/>
</dbReference>
<evidence type="ECO:0000313" key="4">
    <source>
        <dbReference type="Proteomes" id="UP000828350"/>
    </source>
</evidence>
<dbReference type="PDB" id="9D80">
    <property type="method" value="EM"/>
    <property type="resolution" value="3.70 A"/>
    <property type="chains" value="D/E/F=1-1086"/>
</dbReference>
<accession>A0AAE9C514</accession>
<gene>
    <name evidence="3" type="ORF">Moo19_gp82</name>
</gene>
<feature type="disulfide bond" evidence="6">
    <location>
        <begin position="520"/>
        <end position="596"/>
    </location>
</feature>
<dbReference type="Gene3D" id="2.10.10.80">
    <property type="match status" value="1"/>
</dbReference>
<evidence type="ECO:0000313" key="3">
    <source>
        <dbReference type="EMBL" id="UEN68878.1"/>
    </source>
</evidence>
<protein>
    <submittedName>
        <fullName evidence="3">Tail fiber protein</fullName>
    </submittedName>
</protein>
<dbReference type="EMDB" id="EMD-46623"/>
<keyword evidence="4" id="KW-1185">Reference proteome</keyword>
<reference evidence="3" key="1">
    <citation type="submission" date="2021-06" db="EMBL/GenBank/DDBJ databases">
        <authorList>
            <person name="Tinney K.R."/>
            <person name="Subramanian S."/>
            <person name="Parent K.N."/>
        </authorList>
    </citation>
    <scope>NUCLEOTIDE SEQUENCE</scope>
</reference>
<dbReference type="InterPro" id="IPR040775">
    <property type="entry name" value="Tail_spike_N"/>
</dbReference>
<feature type="domain" description="SGNH hydrolase-type esterase" evidence="1">
    <location>
        <begin position="521"/>
        <end position="701"/>
    </location>
</feature>